<organism evidence="3 4">
    <name type="scientific">Bugula neritina</name>
    <name type="common">Brown bryozoan</name>
    <name type="synonym">Sertularia neritina</name>
    <dbReference type="NCBI Taxonomy" id="10212"/>
    <lineage>
        <taxon>Eukaryota</taxon>
        <taxon>Metazoa</taxon>
        <taxon>Spiralia</taxon>
        <taxon>Lophotrochozoa</taxon>
        <taxon>Bryozoa</taxon>
        <taxon>Gymnolaemata</taxon>
        <taxon>Cheilostomatida</taxon>
        <taxon>Flustrina</taxon>
        <taxon>Buguloidea</taxon>
        <taxon>Bugulidae</taxon>
        <taxon>Bugula</taxon>
    </lineage>
</organism>
<dbReference type="Gene3D" id="1.10.10.580">
    <property type="entry name" value="Structural maintenance of chromosome 1. Chain E"/>
    <property type="match status" value="1"/>
</dbReference>
<keyword evidence="4" id="KW-1185">Reference proteome</keyword>
<accession>A0A7J7K1K0</accession>
<evidence type="ECO:0000256" key="1">
    <source>
        <dbReference type="SAM" id="MobiDB-lite"/>
    </source>
</evidence>
<evidence type="ECO:0000313" key="3">
    <source>
        <dbReference type="EMBL" id="KAF6031834.1"/>
    </source>
</evidence>
<dbReference type="SUPFAM" id="SSF46785">
    <property type="entry name" value="Winged helix' DNA-binding domain"/>
    <property type="match status" value="1"/>
</dbReference>
<name>A0A7J7K1K0_BUGNE</name>
<dbReference type="InterPro" id="IPR006909">
    <property type="entry name" value="Rad21/Rec8_C_eu"/>
</dbReference>
<feature type="compositionally biased region" description="Polar residues" evidence="1">
    <location>
        <begin position="143"/>
        <end position="157"/>
    </location>
</feature>
<dbReference type="AlphaFoldDB" id="A0A7J7K1K0"/>
<comment type="caution">
    <text evidence="3">The sequence shown here is derived from an EMBL/GenBank/DDBJ whole genome shotgun (WGS) entry which is preliminary data.</text>
</comment>
<dbReference type="InterPro" id="IPR023093">
    <property type="entry name" value="ScpA-like_C"/>
</dbReference>
<dbReference type="Pfam" id="PF04824">
    <property type="entry name" value="Rad21_Rec8"/>
    <property type="match status" value="1"/>
</dbReference>
<protein>
    <recommendedName>
        <fullName evidence="2">Rad21/Rec8-like protein C-terminal eukaryotic domain-containing protein</fullName>
    </recommendedName>
</protein>
<proteinExistence type="predicted"/>
<evidence type="ECO:0000313" key="4">
    <source>
        <dbReference type="Proteomes" id="UP000593567"/>
    </source>
</evidence>
<gene>
    <name evidence="3" type="ORF">EB796_009839</name>
</gene>
<dbReference type="Proteomes" id="UP000593567">
    <property type="component" value="Unassembled WGS sequence"/>
</dbReference>
<dbReference type="InterPro" id="IPR036390">
    <property type="entry name" value="WH_DNA-bd_sf"/>
</dbReference>
<feature type="region of interest" description="Disordered" evidence="1">
    <location>
        <begin position="133"/>
        <end position="157"/>
    </location>
</feature>
<feature type="domain" description="Rad21/Rec8-like protein C-terminal eukaryotic" evidence="2">
    <location>
        <begin position="212"/>
        <end position="251"/>
    </location>
</feature>
<feature type="compositionally biased region" description="Low complexity" evidence="1">
    <location>
        <begin position="133"/>
        <end position="142"/>
    </location>
</feature>
<dbReference type="EMBL" id="VXIV02001558">
    <property type="protein sequence ID" value="KAF6031834.1"/>
    <property type="molecule type" value="Genomic_DNA"/>
</dbReference>
<reference evidence="3" key="1">
    <citation type="submission" date="2020-06" db="EMBL/GenBank/DDBJ databases">
        <title>Draft genome of Bugula neritina, a colonial animal packing powerful symbionts and potential medicines.</title>
        <authorList>
            <person name="Rayko M."/>
        </authorList>
    </citation>
    <scope>NUCLEOTIDE SEQUENCE [LARGE SCALE GENOMIC DNA]</scope>
    <source>
        <strain evidence="3">Kwan_BN1</strain>
    </source>
</reference>
<evidence type="ECO:0000259" key="2">
    <source>
        <dbReference type="Pfam" id="PF04824"/>
    </source>
</evidence>
<sequence>MREWFRSMCKPPAVTRQLPVLHCVCIAERSGHDATANIAETELPRQVASANVSRDEKLLKSMETTMNRSANISTRIETPNISNVANKTSFRTVTEESANKIIPPPEPINEQMFPPDQPDQLELMEEMQLPPEQPLEEQPVPQTENMPFNSSARSSWCTDPETPALIIDNERFQQDAEAAATPRTLSTKAKLTRKFPGKNSVVFTELDDLIQPKRTSRQEVAKLFHALLVMAKRKHVEIRQDESYGPIIITRYSE</sequence>